<evidence type="ECO:0000313" key="1">
    <source>
        <dbReference type="EMBL" id="MBN2963172.1"/>
    </source>
</evidence>
<dbReference type="Proteomes" id="UP000703590">
    <property type="component" value="Unassembled WGS sequence"/>
</dbReference>
<protein>
    <submittedName>
        <fullName evidence="1">Helix-turn-helix domain-containing protein</fullName>
    </submittedName>
</protein>
<dbReference type="RefSeq" id="WP_205457615.1">
    <property type="nucleotide sequence ID" value="NZ_JAFHKK010000001.1"/>
</dbReference>
<comment type="caution">
    <text evidence="1">The sequence shown here is derived from an EMBL/GenBank/DDBJ whole genome shotgun (WGS) entry which is preliminary data.</text>
</comment>
<reference evidence="2" key="1">
    <citation type="submission" date="2021-02" db="EMBL/GenBank/DDBJ databases">
        <title>Sulfurospirillum tamanensis sp. nov.</title>
        <authorList>
            <person name="Merkel A.Y."/>
        </authorList>
    </citation>
    <scope>NUCLEOTIDE SEQUENCE [LARGE SCALE GENOMIC DNA]</scope>
    <source>
        <strain evidence="2">T05b</strain>
    </source>
</reference>
<name>A0ABS2WNI2_9BACT</name>
<gene>
    <name evidence="1" type="ORF">JWV37_00125</name>
</gene>
<proteinExistence type="predicted"/>
<reference evidence="1 2" key="3">
    <citation type="submission" date="2021-02" db="EMBL/GenBank/DDBJ databases">
        <authorList>
            <person name="Merkel A.Y."/>
        </authorList>
    </citation>
    <scope>NUCLEOTIDE SEQUENCE [LARGE SCALE GENOMIC DNA]</scope>
    <source>
        <strain evidence="1 2">T05b</strain>
    </source>
</reference>
<sequence length="64" mass="7475">MVQNTHNEWLSPSGLEAEYEIKKSTQAKYRMEAKIPFCKIGKFIRYNRAEINAWIASHKMEVAS</sequence>
<dbReference type="EMBL" id="JAFHKK010000001">
    <property type="protein sequence ID" value="MBN2963172.1"/>
    <property type="molecule type" value="Genomic_DNA"/>
</dbReference>
<organism evidence="1 2">
    <name type="scientific">Sulfurospirillum tamanense</name>
    <dbReference type="NCBI Taxonomy" id="2813362"/>
    <lineage>
        <taxon>Bacteria</taxon>
        <taxon>Pseudomonadati</taxon>
        <taxon>Campylobacterota</taxon>
        <taxon>Epsilonproteobacteria</taxon>
        <taxon>Campylobacterales</taxon>
        <taxon>Sulfurospirillaceae</taxon>
        <taxon>Sulfurospirillum</taxon>
    </lineage>
</organism>
<evidence type="ECO:0000313" key="2">
    <source>
        <dbReference type="Proteomes" id="UP000703590"/>
    </source>
</evidence>
<accession>A0ABS2WNI2</accession>
<keyword evidence="2" id="KW-1185">Reference proteome</keyword>
<reference evidence="1 2" key="2">
    <citation type="submission" date="2021-02" db="EMBL/GenBank/DDBJ databases">
        <title>Sulfurospirillum tamanensis sp. nov.</title>
        <authorList>
            <person name="Frolova A."/>
            <person name="Merkel A."/>
            <person name="Slobodkin A."/>
        </authorList>
    </citation>
    <scope>NUCLEOTIDE SEQUENCE [LARGE SCALE GENOMIC DNA]</scope>
    <source>
        <strain evidence="1 2">T05b</strain>
    </source>
</reference>